<dbReference type="STRING" id="1675527.AIOL_001711"/>
<protein>
    <submittedName>
        <fullName evidence="2">Beta-1,4-galactosyltransferase</fullName>
    </submittedName>
</protein>
<proteinExistence type="predicted"/>
<dbReference type="Proteomes" id="UP000037178">
    <property type="component" value="Unassembled WGS sequence"/>
</dbReference>
<feature type="domain" description="Glycosyl transferase family 25" evidence="1">
    <location>
        <begin position="15"/>
        <end position="119"/>
    </location>
</feature>
<evidence type="ECO:0000313" key="3">
    <source>
        <dbReference type="Proteomes" id="UP000037178"/>
    </source>
</evidence>
<dbReference type="Pfam" id="PF01755">
    <property type="entry name" value="Glyco_transf_25"/>
    <property type="match status" value="1"/>
</dbReference>
<dbReference type="PATRIC" id="fig|1675527.3.peg.1805"/>
<keyword evidence="2" id="KW-0808">Transferase</keyword>
<sequence length="245" mass="26482">MRRVEISVRMESARLYVISLATRNARRAQIAARLKELGLDAILIDAVDGREGLGDHAADVDRAAANAQQGRPLTDGELACALSHRAVYRDFLASDAQWAVVLEDDALIGAEFVAYLQSGAYARAPMTLLHHSNARVFGARPLMEGVVAHDLAMSPFMAVGYALNRNCAAALDRAQTPVQRLADWPLDLSDLGAVAVTPQIVGHPPMGAGSALAAGRAKPKPPMGRMLSPSYLRRKWRKLRARKIS</sequence>
<organism evidence="2 3">
    <name type="scientific">Candidatus Rhodobacter oscarellae</name>
    <dbReference type="NCBI Taxonomy" id="1675527"/>
    <lineage>
        <taxon>Bacteria</taxon>
        <taxon>Pseudomonadati</taxon>
        <taxon>Pseudomonadota</taxon>
        <taxon>Alphaproteobacteria</taxon>
        <taxon>Rhodobacterales</taxon>
        <taxon>Rhodobacter group</taxon>
        <taxon>Rhodobacter</taxon>
    </lineage>
</organism>
<dbReference type="RefSeq" id="WP_160314431.1">
    <property type="nucleotide sequence ID" value="NZ_LFTY01000002.1"/>
</dbReference>
<dbReference type="GO" id="GO:0016757">
    <property type="term" value="F:glycosyltransferase activity"/>
    <property type="evidence" value="ECO:0007669"/>
    <property type="project" value="UniProtKB-KW"/>
</dbReference>
<comment type="caution">
    <text evidence="2">The sequence shown here is derived from an EMBL/GenBank/DDBJ whole genome shotgun (WGS) entry which is preliminary data.</text>
</comment>
<keyword evidence="3" id="KW-1185">Reference proteome</keyword>
<dbReference type="EMBL" id="LFTY01000002">
    <property type="protein sequence ID" value="KMW56755.1"/>
    <property type="molecule type" value="Genomic_DNA"/>
</dbReference>
<dbReference type="OrthoDB" id="259382at2"/>
<name>A0A0J9E202_9RHOB</name>
<dbReference type="InterPro" id="IPR002654">
    <property type="entry name" value="Glyco_trans_25"/>
</dbReference>
<evidence type="ECO:0000313" key="2">
    <source>
        <dbReference type="EMBL" id="KMW56755.1"/>
    </source>
</evidence>
<accession>A0A0J9E202</accession>
<reference evidence="2 3" key="1">
    <citation type="submission" date="2015-06" db="EMBL/GenBank/DDBJ databases">
        <title>Draft genome sequence of an Alphaproteobacteria species associated to the Mediterranean sponge Oscarella lobularis.</title>
        <authorList>
            <person name="Jourda C."/>
            <person name="Santini S."/>
            <person name="Claverie J.-M."/>
        </authorList>
    </citation>
    <scope>NUCLEOTIDE SEQUENCE [LARGE SCALE GENOMIC DNA]</scope>
    <source>
        <strain evidence="2">IGS</strain>
    </source>
</reference>
<evidence type="ECO:0000259" key="1">
    <source>
        <dbReference type="Pfam" id="PF01755"/>
    </source>
</evidence>
<keyword evidence="2" id="KW-0328">Glycosyltransferase</keyword>
<dbReference type="CDD" id="cd06532">
    <property type="entry name" value="Glyco_transf_25"/>
    <property type="match status" value="1"/>
</dbReference>
<gene>
    <name evidence="2" type="ORF">AIOL_001711</name>
</gene>
<dbReference type="AlphaFoldDB" id="A0A0J9E202"/>